<proteinExistence type="predicted"/>
<keyword evidence="2" id="KW-0732">Signal</keyword>
<dbReference type="EMBL" id="OE842984">
    <property type="protein sequence ID" value="CAD7601939.1"/>
    <property type="molecule type" value="Genomic_DNA"/>
</dbReference>
<evidence type="ECO:0000256" key="1">
    <source>
        <dbReference type="SAM" id="MobiDB-lite"/>
    </source>
</evidence>
<name>A0A7R9K534_TIMGE</name>
<feature type="signal peptide" evidence="2">
    <location>
        <begin position="1"/>
        <end position="24"/>
    </location>
</feature>
<evidence type="ECO:0000313" key="3">
    <source>
        <dbReference type="EMBL" id="CAD7601939.1"/>
    </source>
</evidence>
<evidence type="ECO:0000256" key="2">
    <source>
        <dbReference type="SAM" id="SignalP"/>
    </source>
</evidence>
<gene>
    <name evidence="3" type="ORF">TGEB3V08_LOCUS8144</name>
</gene>
<dbReference type="PANTHER" id="PTHR11257">
    <property type="entry name" value="CHEMOSENSORY PROTEIN-RELATED"/>
    <property type="match status" value="1"/>
</dbReference>
<dbReference type="Gene3D" id="1.10.2080.10">
    <property type="entry name" value="Insect odorant-binding protein A10/Ejaculatory bulb-specific protein 3"/>
    <property type="match status" value="1"/>
</dbReference>
<feature type="region of interest" description="Disordered" evidence="1">
    <location>
        <begin position="153"/>
        <end position="176"/>
    </location>
</feature>
<feature type="compositionally biased region" description="Acidic residues" evidence="1">
    <location>
        <begin position="159"/>
        <end position="176"/>
    </location>
</feature>
<dbReference type="AlphaFoldDB" id="A0A7R9K534"/>
<dbReference type="InterPro" id="IPR005055">
    <property type="entry name" value="A10/PebIII"/>
</dbReference>
<dbReference type="Pfam" id="PF03392">
    <property type="entry name" value="OS-D"/>
    <property type="match status" value="2"/>
</dbReference>
<dbReference type="InterPro" id="IPR036682">
    <property type="entry name" value="OS_D_A10/PebIII_sf"/>
</dbReference>
<protein>
    <submittedName>
        <fullName evidence="3">Uncharacterized protein</fullName>
    </submittedName>
</protein>
<dbReference type="SUPFAM" id="SSF100910">
    <property type="entry name" value="Chemosensory protein Csp2"/>
    <property type="match status" value="2"/>
</dbReference>
<sequence>MGWYIVLSALVAAYVLDSGTPVDGGKLPDAQLTGDKYTTRYDNIDVNAILKSERLLNNYVKCILKDERCTPDGKLLQGGSTVRVVTISPTRALVTPMLPRVSEVIPEALGNECAKCNEIQRKKVGEVLGYLLQERRDIWDQLLLKFDTDGSFRKKYGYDEEDEDYEEEEVEETKTR</sequence>
<accession>A0A7R9K534</accession>
<organism evidence="3">
    <name type="scientific">Timema genevievae</name>
    <name type="common">Walking stick</name>
    <dbReference type="NCBI Taxonomy" id="629358"/>
    <lineage>
        <taxon>Eukaryota</taxon>
        <taxon>Metazoa</taxon>
        <taxon>Ecdysozoa</taxon>
        <taxon>Arthropoda</taxon>
        <taxon>Hexapoda</taxon>
        <taxon>Insecta</taxon>
        <taxon>Pterygota</taxon>
        <taxon>Neoptera</taxon>
        <taxon>Polyneoptera</taxon>
        <taxon>Phasmatodea</taxon>
        <taxon>Timematodea</taxon>
        <taxon>Timematoidea</taxon>
        <taxon>Timematidae</taxon>
        <taxon>Timema</taxon>
    </lineage>
</organism>
<feature type="chain" id="PRO_5030650068" evidence="2">
    <location>
        <begin position="25"/>
        <end position="176"/>
    </location>
</feature>
<dbReference type="PANTHER" id="PTHR11257:SF12">
    <property type="entry name" value="EJACULATORY BULB-SPECIFIC PROTEIN 3-RELATED"/>
    <property type="match status" value="1"/>
</dbReference>
<reference evidence="3" key="1">
    <citation type="submission" date="2020-11" db="EMBL/GenBank/DDBJ databases">
        <authorList>
            <person name="Tran Van P."/>
        </authorList>
    </citation>
    <scope>NUCLEOTIDE SEQUENCE</scope>
</reference>